<proteinExistence type="predicted"/>
<keyword evidence="1" id="KW-0812">Transmembrane</keyword>
<feature type="transmembrane region" description="Helical" evidence="1">
    <location>
        <begin position="74"/>
        <end position="96"/>
    </location>
</feature>
<sequence>MREKAEEFLVNKIRSQYIQNDKKELEELVNLDKKVKLQPTILAYVLGTIGALIMGFGMSLTMTNIGTALGINNTMLIGTILGIIGIIICVINYPIYNKYLGVRKAKYSTEILRLTDKLQRNLGD</sequence>
<accession>A0A7X2PE29</accession>
<dbReference type="Proteomes" id="UP000460549">
    <property type="component" value="Unassembled WGS sequence"/>
</dbReference>
<keyword evidence="1" id="KW-1133">Transmembrane helix</keyword>
<gene>
    <name evidence="2" type="ORF">FYJ80_10795</name>
</gene>
<evidence type="ECO:0000313" key="3">
    <source>
        <dbReference type="Proteomes" id="UP000460549"/>
    </source>
</evidence>
<protein>
    <submittedName>
        <fullName evidence="2">Uncharacterized protein</fullName>
    </submittedName>
</protein>
<feature type="transmembrane region" description="Helical" evidence="1">
    <location>
        <begin position="41"/>
        <end position="62"/>
    </location>
</feature>
<keyword evidence="1" id="KW-0472">Membrane</keyword>
<dbReference type="EMBL" id="VUNN01000032">
    <property type="protein sequence ID" value="MSU07245.1"/>
    <property type="molecule type" value="Genomic_DNA"/>
</dbReference>
<comment type="caution">
    <text evidence="2">The sequence shown here is derived from an EMBL/GenBank/DDBJ whole genome shotgun (WGS) entry which is preliminary data.</text>
</comment>
<dbReference type="RefSeq" id="WP_154426835.1">
    <property type="nucleotide sequence ID" value="NZ_JAQYPZ010000075.1"/>
</dbReference>
<organism evidence="2 3">
    <name type="scientific">Bullifex porci</name>
    <dbReference type="NCBI Taxonomy" id="2606638"/>
    <lineage>
        <taxon>Bacteria</taxon>
        <taxon>Pseudomonadati</taxon>
        <taxon>Spirochaetota</taxon>
        <taxon>Spirochaetia</taxon>
        <taxon>Spirochaetales</taxon>
        <taxon>Spirochaetaceae</taxon>
        <taxon>Bullifex</taxon>
    </lineage>
</organism>
<evidence type="ECO:0000256" key="1">
    <source>
        <dbReference type="SAM" id="Phobius"/>
    </source>
</evidence>
<reference evidence="2 3" key="1">
    <citation type="submission" date="2019-08" db="EMBL/GenBank/DDBJ databases">
        <title>In-depth cultivation of the pig gut microbiome towards novel bacterial diversity and tailored functional studies.</title>
        <authorList>
            <person name="Wylensek D."/>
            <person name="Hitch T.C.A."/>
            <person name="Clavel T."/>
        </authorList>
    </citation>
    <scope>NUCLEOTIDE SEQUENCE [LARGE SCALE GENOMIC DNA]</scope>
    <source>
        <strain evidence="2 3">NM-380-WT-3C1</strain>
    </source>
</reference>
<dbReference type="AlphaFoldDB" id="A0A7X2PE29"/>
<name>A0A7X2PE29_9SPIO</name>
<keyword evidence="3" id="KW-1185">Reference proteome</keyword>
<evidence type="ECO:0000313" key="2">
    <source>
        <dbReference type="EMBL" id="MSU07245.1"/>
    </source>
</evidence>